<dbReference type="EMBL" id="CP067136">
    <property type="protein sequence ID" value="WCR07477.1"/>
    <property type="molecule type" value="Genomic_DNA"/>
</dbReference>
<dbReference type="SUPFAM" id="SSF53335">
    <property type="entry name" value="S-adenosyl-L-methionine-dependent methyltransferases"/>
    <property type="match status" value="1"/>
</dbReference>
<evidence type="ECO:0000256" key="3">
    <source>
        <dbReference type="ARBA" id="ARBA00022691"/>
    </source>
</evidence>
<sequence length="263" mass="29383">MRAAFFFCPRGRGGLKQQGPRKRPESDVTQDNGWEASAQAWIATLGDRGDFARLHVIDAPLLQRLREGGFRQALDVGCGEGRMCRAMQQMGIATTGAEPTRALREAAMQRDPSGRYVDARAEALPFDDASFDLVLSCLTLVDVDGIEEAVSEIARVLTPGGAALIVNLNSFATAGGWQGSTPGQQRFVIDNYMRPHAEWVGWQGIYIRNWHRPMSLYMQLFLQSGLQLTHYDEPMPDGQGDPDKTARYSRVPWFHLMEWRKPA</sequence>
<keyword evidence="7" id="KW-1185">Reference proteome</keyword>
<dbReference type="GO" id="GO:0008168">
    <property type="term" value="F:methyltransferase activity"/>
    <property type="evidence" value="ECO:0007669"/>
    <property type="project" value="UniProtKB-KW"/>
</dbReference>
<reference evidence="6 7" key="1">
    <citation type="submission" date="2021-01" db="EMBL/GenBank/DDBJ databases">
        <title>Biogeographic distribution of Paracoccus.</title>
        <authorList>
            <person name="Hollensteiner J."/>
            <person name="Leineberger J."/>
            <person name="Brinkhoff T."/>
            <person name="Daniel R."/>
        </authorList>
    </citation>
    <scope>NUCLEOTIDE SEQUENCE [LARGE SCALE GENOMIC DNA]</scope>
    <source>
        <strain evidence="6 7">KCTC 22803</strain>
    </source>
</reference>
<dbReference type="InterPro" id="IPR013216">
    <property type="entry name" value="Methyltransf_11"/>
</dbReference>
<evidence type="ECO:0000256" key="4">
    <source>
        <dbReference type="SAM" id="MobiDB-lite"/>
    </source>
</evidence>
<evidence type="ECO:0000256" key="2">
    <source>
        <dbReference type="ARBA" id="ARBA00022679"/>
    </source>
</evidence>
<dbReference type="PANTHER" id="PTHR43464:SF19">
    <property type="entry name" value="UBIQUINONE BIOSYNTHESIS O-METHYLTRANSFERASE, MITOCHONDRIAL"/>
    <property type="match status" value="1"/>
</dbReference>
<organism evidence="6 7">
    <name type="scientific">Paracoccus fistulariae</name>
    <dbReference type="NCBI Taxonomy" id="658446"/>
    <lineage>
        <taxon>Bacteria</taxon>
        <taxon>Pseudomonadati</taxon>
        <taxon>Pseudomonadota</taxon>
        <taxon>Alphaproteobacteria</taxon>
        <taxon>Rhodobacterales</taxon>
        <taxon>Paracoccaceae</taxon>
        <taxon>Paracoccus</taxon>
    </lineage>
</organism>
<dbReference type="Proteomes" id="UP001219349">
    <property type="component" value="Chromosome"/>
</dbReference>
<name>A0ABY7SN78_9RHOB</name>
<keyword evidence="2" id="KW-0808">Transferase</keyword>
<evidence type="ECO:0000259" key="5">
    <source>
        <dbReference type="Pfam" id="PF08241"/>
    </source>
</evidence>
<feature type="domain" description="Methyltransferase type 11" evidence="5">
    <location>
        <begin position="74"/>
        <end position="164"/>
    </location>
</feature>
<feature type="region of interest" description="Disordered" evidence="4">
    <location>
        <begin position="11"/>
        <end position="32"/>
    </location>
</feature>
<evidence type="ECO:0000256" key="1">
    <source>
        <dbReference type="ARBA" id="ARBA00022603"/>
    </source>
</evidence>
<evidence type="ECO:0000313" key="6">
    <source>
        <dbReference type="EMBL" id="WCR07477.1"/>
    </source>
</evidence>
<keyword evidence="3" id="KW-0949">S-adenosyl-L-methionine</keyword>
<dbReference type="InterPro" id="IPR029063">
    <property type="entry name" value="SAM-dependent_MTases_sf"/>
</dbReference>
<gene>
    <name evidence="6" type="ORF">JHX87_01075</name>
</gene>
<dbReference type="CDD" id="cd02440">
    <property type="entry name" value="AdoMet_MTases"/>
    <property type="match status" value="1"/>
</dbReference>
<dbReference type="Gene3D" id="3.40.50.150">
    <property type="entry name" value="Vaccinia Virus protein VP39"/>
    <property type="match status" value="1"/>
</dbReference>
<evidence type="ECO:0000313" key="7">
    <source>
        <dbReference type="Proteomes" id="UP001219349"/>
    </source>
</evidence>
<dbReference type="GO" id="GO:0032259">
    <property type="term" value="P:methylation"/>
    <property type="evidence" value="ECO:0007669"/>
    <property type="project" value="UniProtKB-KW"/>
</dbReference>
<proteinExistence type="predicted"/>
<accession>A0ABY7SN78</accession>
<dbReference type="Pfam" id="PF08241">
    <property type="entry name" value="Methyltransf_11"/>
    <property type="match status" value="1"/>
</dbReference>
<protein>
    <submittedName>
        <fullName evidence="6">Class I SAM-dependent methyltransferase</fullName>
    </submittedName>
</protein>
<keyword evidence="1 6" id="KW-0489">Methyltransferase</keyword>
<dbReference type="PANTHER" id="PTHR43464">
    <property type="entry name" value="METHYLTRANSFERASE"/>
    <property type="match status" value="1"/>
</dbReference>